<gene>
    <name evidence="2" type="ORF">GCM10009745_81840</name>
</gene>
<organism evidence="2 3">
    <name type="scientific">Kribbella yunnanensis</name>
    <dbReference type="NCBI Taxonomy" id="190194"/>
    <lineage>
        <taxon>Bacteria</taxon>
        <taxon>Bacillati</taxon>
        <taxon>Actinomycetota</taxon>
        <taxon>Actinomycetes</taxon>
        <taxon>Propionibacteriales</taxon>
        <taxon>Kribbellaceae</taxon>
        <taxon>Kribbella</taxon>
    </lineage>
</organism>
<keyword evidence="1" id="KW-1133">Transmembrane helix</keyword>
<dbReference type="EMBL" id="BAAANF010000034">
    <property type="protein sequence ID" value="GAA1720373.1"/>
    <property type="molecule type" value="Genomic_DNA"/>
</dbReference>
<keyword evidence="1" id="KW-0812">Transmembrane</keyword>
<accession>A0ABN2J8V0</accession>
<protein>
    <submittedName>
        <fullName evidence="2">Uncharacterized protein</fullName>
    </submittedName>
</protein>
<evidence type="ECO:0000313" key="3">
    <source>
        <dbReference type="Proteomes" id="UP001500280"/>
    </source>
</evidence>
<reference evidence="2 3" key="1">
    <citation type="journal article" date="2019" name="Int. J. Syst. Evol. Microbiol.">
        <title>The Global Catalogue of Microorganisms (GCM) 10K type strain sequencing project: providing services to taxonomists for standard genome sequencing and annotation.</title>
        <authorList>
            <consortium name="The Broad Institute Genomics Platform"/>
            <consortium name="The Broad Institute Genome Sequencing Center for Infectious Disease"/>
            <person name="Wu L."/>
            <person name="Ma J."/>
        </authorList>
    </citation>
    <scope>NUCLEOTIDE SEQUENCE [LARGE SCALE GENOMIC DNA]</scope>
    <source>
        <strain evidence="2 3">JCM 14307</strain>
    </source>
</reference>
<evidence type="ECO:0000256" key="1">
    <source>
        <dbReference type="SAM" id="Phobius"/>
    </source>
</evidence>
<dbReference type="Proteomes" id="UP001500280">
    <property type="component" value="Unassembled WGS sequence"/>
</dbReference>
<comment type="caution">
    <text evidence="2">The sequence shown here is derived from an EMBL/GenBank/DDBJ whole genome shotgun (WGS) entry which is preliminary data.</text>
</comment>
<feature type="transmembrane region" description="Helical" evidence="1">
    <location>
        <begin position="51"/>
        <end position="70"/>
    </location>
</feature>
<proteinExistence type="predicted"/>
<keyword evidence="3" id="KW-1185">Reference proteome</keyword>
<name>A0ABN2J8V0_9ACTN</name>
<evidence type="ECO:0000313" key="2">
    <source>
        <dbReference type="EMBL" id="GAA1720373.1"/>
    </source>
</evidence>
<sequence>MRRWAGFFFVVSAVALVTGFVTGDLGHAPPASVAGVDLLVREGGGKSGDGWGSLIAAGASALIGLVLLLLRTRGDQQSNTVKNPVQPKG</sequence>
<keyword evidence="1" id="KW-0472">Membrane</keyword>